<name>A0ABN2UDB6_9MICO</name>
<accession>A0ABN2UDB6</accession>
<gene>
    <name evidence="2" type="ORF">GCM10009819_18770</name>
</gene>
<evidence type="ECO:0008006" key="4">
    <source>
        <dbReference type="Google" id="ProtNLM"/>
    </source>
</evidence>
<feature type="transmembrane region" description="Helical" evidence="1">
    <location>
        <begin position="12"/>
        <end position="31"/>
    </location>
</feature>
<keyword evidence="1" id="KW-1133">Transmembrane helix</keyword>
<dbReference type="RefSeq" id="WP_344372260.1">
    <property type="nucleotide sequence ID" value="NZ_BAAAPW010000002.1"/>
</dbReference>
<feature type="transmembrane region" description="Helical" evidence="1">
    <location>
        <begin position="87"/>
        <end position="104"/>
    </location>
</feature>
<feature type="transmembrane region" description="Helical" evidence="1">
    <location>
        <begin position="57"/>
        <end position="80"/>
    </location>
</feature>
<protein>
    <recommendedName>
        <fullName evidence="4">DUF4345 domain-containing protein</fullName>
    </recommendedName>
</protein>
<keyword evidence="1" id="KW-0472">Membrane</keyword>
<feature type="transmembrane region" description="Helical" evidence="1">
    <location>
        <begin position="110"/>
        <end position="130"/>
    </location>
</feature>
<proteinExistence type="predicted"/>
<evidence type="ECO:0000256" key="1">
    <source>
        <dbReference type="SAM" id="Phobius"/>
    </source>
</evidence>
<comment type="caution">
    <text evidence="2">The sequence shown here is derived from an EMBL/GenBank/DDBJ whole genome shotgun (WGS) entry which is preliminary data.</text>
</comment>
<dbReference type="EMBL" id="BAAAPW010000002">
    <property type="protein sequence ID" value="GAA2034673.1"/>
    <property type="molecule type" value="Genomic_DNA"/>
</dbReference>
<dbReference type="Proteomes" id="UP001501196">
    <property type="component" value="Unassembled WGS sequence"/>
</dbReference>
<organism evidence="2 3">
    <name type="scientific">Agromyces tropicus</name>
    <dbReference type="NCBI Taxonomy" id="555371"/>
    <lineage>
        <taxon>Bacteria</taxon>
        <taxon>Bacillati</taxon>
        <taxon>Actinomycetota</taxon>
        <taxon>Actinomycetes</taxon>
        <taxon>Micrococcales</taxon>
        <taxon>Microbacteriaceae</taxon>
        <taxon>Agromyces</taxon>
    </lineage>
</organism>
<sequence>MVFARIDAVLTWVYVVGFGVTAIPIAAYHVATGRLPTFFGLFTVYGGRWSDQFAPPMFAGLLVAFAVTTLVVGFAAWLLWQGWRIGAVLSLATLPVEAVFWIGFDLPIPWIVAAARIVFAILAWGSLASATTSAHAAG</sequence>
<evidence type="ECO:0000313" key="2">
    <source>
        <dbReference type="EMBL" id="GAA2034673.1"/>
    </source>
</evidence>
<evidence type="ECO:0000313" key="3">
    <source>
        <dbReference type="Proteomes" id="UP001501196"/>
    </source>
</evidence>
<keyword evidence="1" id="KW-0812">Transmembrane</keyword>
<reference evidence="2 3" key="1">
    <citation type="journal article" date="2019" name="Int. J. Syst. Evol. Microbiol.">
        <title>The Global Catalogue of Microorganisms (GCM) 10K type strain sequencing project: providing services to taxonomists for standard genome sequencing and annotation.</title>
        <authorList>
            <consortium name="The Broad Institute Genomics Platform"/>
            <consortium name="The Broad Institute Genome Sequencing Center for Infectious Disease"/>
            <person name="Wu L."/>
            <person name="Ma J."/>
        </authorList>
    </citation>
    <scope>NUCLEOTIDE SEQUENCE [LARGE SCALE GENOMIC DNA]</scope>
    <source>
        <strain evidence="2 3">JCM 15672</strain>
    </source>
</reference>
<keyword evidence="3" id="KW-1185">Reference proteome</keyword>